<dbReference type="InterPro" id="IPR036691">
    <property type="entry name" value="Endo/exonu/phosph_ase_sf"/>
</dbReference>
<feature type="domain" description="LTD" evidence="1">
    <location>
        <begin position="508"/>
        <end position="670"/>
    </location>
</feature>
<dbReference type="SUPFAM" id="SSF56219">
    <property type="entry name" value="DNase I-like"/>
    <property type="match status" value="1"/>
</dbReference>
<accession>A0A7Y4MPR4</accession>
<proteinExistence type="predicted"/>
<comment type="caution">
    <text evidence="2">The sequence shown here is derived from an EMBL/GenBank/DDBJ whole genome shotgun (WGS) entry which is preliminary data.</text>
</comment>
<dbReference type="InterPro" id="IPR005135">
    <property type="entry name" value="Endo/exonuclease/phosphatase"/>
</dbReference>
<evidence type="ECO:0000313" key="2">
    <source>
        <dbReference type="EMBL" id="NOJ78161.1"/>
    </source>
</evidence>
<sequence>MPHSSRPALEPADMPFFRMAGMLAVLTLLCACSDGRGTSGAPRLPAVELSPTTVGLAYEAMFTASGGEPPLRYTVSPPPAGFSFYTGEGRLLGPGSEAGDFSITVTVRDADGLENVRTYALKIYPRPEVTSDGLPAATAGDSYEHVLVATGGRPPLQWELVGGSLPTGIALSPEGLLTGQAQGQGTYPITLRVHDAHGAEAEVQLGLEVVGPGQTPDGGAPDGSFPLSVGNWNIEWFGDPLYGPNDEPLQLANAQAVIADAGVDFWGLAEIVSTAQFNELKARLPGYDGFLADDGSRVSSGTSYYSANEQKVGVLFKSDVVQVLRADVVLLNHDYDFGGRPPLRVDLRIQRGGASVDVTALVIHMKALAGPDEYARRLSAAGWIKDYLDQRLPTQRAMVVGDWNDDVDVSTTTNPSTGVKYDTPYRNFVSDSANYRFTTQALSEAGIGSTVSRSTFIDHQLVTNELWAGYVPNSTQVLRPSITGYRDNTSDHYPIISRFNFGNAGGEGTGTGGTQYKVFINEYLPQSHNKPGTQTPDYDQQFVELVNTGTTAVDLGGWKIHDASSYAGEDDTRHVFPAGTMIQPGKSYVVYSGPTAVPAGVTNATAASGGGLYFNRGVNTGSSGDTVFLVRQDNTVQDSAGYQDTEVGISYNRSPDGSSTGTWVPHTQLSAGIEASPGRRVNGTAF</sequence>
<dbReference type="SUPFAM" id="SSF74853">
    <property type="entry name" value="Lamin A/C globular tail domain"/>
    <property type="match status" value="1"/>
</dbReference>
<dbReference type="PROSITE" id="PS51841">
    <property type="entry name" value="LTD"/>
    <property type="match status" value="1"/>
</dbReference>
<dbReference type="InterPro" id="IPR013783">
    <property type="entry name" value="Ig-like_fold"/>
</dbReference>
<evidence type="ECO:0000259" key="1">
    <source>
        <dbReference type="PROSITE" id="PS51841"/>
    </source>
</evidence>
<dbReference type="Pfam" id="PF03372">
    <property type="entry name" value="Exo_endo_phos"/>
    <property type="match status" value="1"/>
</dbReference>
<dbReference type="GO" id="GO:0003824">
    <property type="term" value="F:catalytic activity"/>
    <property type="evidence" value="ECO:0007669"/>
    <property type="project" value="InterPro"/>
</dbReference>
<dbReference type="InterPro" id="IPR001322">
    <property type="entry name" value="Lamin_tail_dom"/>
</dbReference>
<dbReference type="Proteomes" id="UP000533080">
    <property type="component" value="Unassembled WGS sequence"/>
</dbReference>
<dbReference type="Pfam" id="PF00932">
    <property type="entry name" value="LTD"/>
    <property type="match status" value="1"/>
</dbReference>
<gene>
    <name evidence="2" type="ORF">HNV28_07375</name>
</gene>
<dbReference type="InterPro" id="IPR036415">
    <property type="entry name" value="Lamin_tail_dom_sf"/>
</dbReference>
<dbReference type="AlphaFoldDB" id="A0A7Y4MPR4"/>
<protein>
    <recommendedName>
        <fullName evidence="1">LTD domain-containing protein</fullName>
    </recommendedName>
</protein>
<reference evidence="2 3" key="1">
    <citation type="submission" date="2020-05" db="EMBL/GenBank/DDBJ databases">
        <authorList>
            <person name="Whitworth D."/>
        </authorList>
    </citation>
    <scope>NUCLEOTIDE SEQUENCE [LARGE SCALE GENOMIC DNA]</scope>
    <source>
        <strain evidence="2 3">AM005</strain>
    </source>
</reference>
<dbReference type="Gene3D" id="3.60.10.10">
    <property type="entry name" value="Endonuclease/exonuclease/phosphatase"/>
    <property type="match status" value="1"/>
</dbReference>
<dbReference type="PROSITE" id="PS51257">
    <property type="entry name" value="PROKAR_LIPOPROTEIN"/>
    <property type="match status" value="1"/>
</dbReference>
<evidence type="ECO:0000313" key="3">
    <source>
        <dbReference type="Proteomes" id="UP000533080"/>
    </source>
</evidence>
<dbReference type="Gene3D" id="2.60.40.1260">
    <property type="entry name" value="Lamin Tail domain"/>
    <property type="match status" value="1"/>
</dbReference>
<organism evidence="2 3">
    <name type="scientific">Myxococcus xanthus</name>
    <dbReference type="NCBI Taxonomy" id="34"/>
    <lineage>
        <taxon>Bacteria</taxon>
        <taxon>Pseudomonadati</taxon>
        <taxon>Myxococcota</taxon>
        <taxon>Myxococcia</taxon>
        <taxon>Myxococcales</taxon>
        <taxon>Cystobacterineae</taxon>
        <taxon>Myxococcaceae</taxon>
        <taxon>Myxococcus</taxon>
    </lineage>
</organism>
<dbReference type="Gene3D" id="2.60.40.10">
    <property type="entry name" value="Immunoglobulins"/>
    <property type="match status" value="2"/>
</dbReference>
<dbReference type="Pfam" id="PF05345">
    <property type="entry name" value="He_PIG"/>
    <property type="match status" value="2"/>
</dbReference>
<dbReference type="EMBL" id="JABFNT010000017">
    <property type="protein sequence ID" value="NOJ78161.1"/>
    <property type="molecule type" value="Genomic_DNA"/>
</dbReference>
<name>A0A7Y4MPR4_MYXXA</name>